<dbReference type="HOGENOM" id="CLU_100483_0_0_9"/>
<dbReference type="Proteomes" id="UP000013911">
    <property type="component" value="Unassembled WGS sequence"/>
</dbReference>
<comment type="caution">
    <text evidence="1">The sequence shown here is derived from an EMBL/GenBank/DDBJ whole genome shotgun (WGS) entry which is preliminary data.</text>
</comment>
<evidence type="ECO:0000313" key="2">
    <source>
        <dbReference type="Proteomes" id="UP000013911"/>
    </source>
</evidence>
<evidence type="ECO:0008006" key="3">
    <source>
        <dbReference type="Google" id="ProtNLM"/>
    </source>
</evidence>
<dbReference type="AlphaFoldDB" id="R7Z8G5"/>
<evidence type="ECO:0000313" key="1">
    <source>
        <dbReference type="EMBL" id="EON70403.1"/>
    </source>
</evidence>
<accession>R7Z8G5</accession>
<sequence length="182" mass="20282">MIEINMHHAEELERLFSRTPKEARKVIARAVNRSAVSARAKASQEIRSKYIIRASDVKSAIKLDKANPSKLSAQVRASGPVIPLMKFDVTPTKPNDMKVRARVKKGGGRKTIQRGFVANMGNSHTNIFKRVGDRRLPIKGLYGPSIAQMMGEATIIANVTNHAQETLDRRLMHELNRLLYGG</sequence>
<dbReference type="OrthoDB" id="5518677at2"/>
<gene>
    <name evidence="1" type="ORF">H131_21867</name>
</gene>
<dbReference type="Pfam" id="PF06763">
    <property type="entry name" value="Minor_tail_Z"/>
    <property type="match status" value="1"/>
</dbReference>
<dbReference type="EMBL" id="AQPX01000036">
    <property type="protein sequence ID" value="EON70403.1"/>
    <property type="molecule type" value="Genomic_DNA"/>
</dbReference>
<organism evidence="1 2">
    <name type="scientific">Lysinibacillus sphaericus OT4b.31</name>
    <dbReference type="NCBI Taxonomy" id="1285586"/>
    <lineage>
        <taxon>Bacteria</taxon>
        <taxon>Bacillati</taxon>
        <taxon>Bacillota</taxon>
        <taxon>Bacilli</taxon>
        <taxon>Bacillales</taxon>
        <taxon>Bacillaceae</taxon>
        <taxon>Lysinibacillus</taxon>
    </lineage>
</organism>
<reference evidence="1 2" key="1">
    <citation type="submission" date="2013-04" db="EMBL/GenBank/DDBJ databases">
        <title>Draft genome of the heavy metal tolerant bacterium Lysinibacillus sphaericus strain OT4b.31.</title>
        <authorList>
            <person name="Pena-Montenegro T.D."/>
            <person name="Dussan J."/>
        </authorList>
    </citation>
    <scope>NUCLEOTIDE SEQUENCE [LARGE SCALE GENOMIC DNA]</scope>
    <source>
        <strain evidence="1 2">OT4b.31</strain>
    </source>
</reference>
<protein>
    <recommendedName>
        <fullName evidence="3">Prophage minor tail protein Z</fullName>
    </recommendedName>
</protein>
<dbReference type="PATRIC" id="fig|1285586.5.peg.4557"/>
<dbReference type="eggNOG" id="ENOG5032SY7">
    <property type="taxonomic scope" value="Bacteria"/>
</dbReference>
<proteinExistence type="predicted"/>
<dbReference type="RefSeq" id="WP_010861272.1">
    <property type="nucleotide sequence ID" value="NZ_KB933411.1"/>
</dbReference>
<name>R7Z8G5_LYSSH</name>
<dbReference type="InterPro" id="IPR010633">
    <property type="entry name" value="Phage_lambda_GpZ"/>
</dbReference>